<protein>
    <recommendedName>
        <fullName evidence="1">Haem-binding uptake Tiki superfamily ChaN domain-containing protein</fullName>
    </recommendedName>
</protein>
<name>A0A1Y5F105_9BACT</name>
<dbReference type="SUPFAM" id="SSF159501">
    <property type="entry name" value="EreA/ChaN-like"/>
    <property type="match status" value="1"/>
</dbReference>
<evidence type="ECO:0000259" key="1">
    <source>
        <dbReference type="Pfam" id="PF04187"/>
    </source>
</evidence>
<dbReference type="Pfam" id="PF04187">
    <property type="entry name" value="Cofac_haem_bdg"/>
    <property type="match status" value="1"/>
</dbReference>
<sequence length="274" mass="30896">MKILIALLITINSYASITSIYSTRDGSYLSFNQLLEELPKSGFVVLGEFHNTKSIQEAQARIIKEKAILENKQSSTRIMWEFLNHTDQEKINESFNFLLSRSISTEEFVTKVAGKQNLAYIPIMEVAKEFGNAPIALNLPRELKKKVMNEGIGSIDPIFVPAHHYVGGEDYLTRFKLAMGGHAPDDMVAKYFLAQCLTDSVMSDEANKNHLNLSFIIAGSFHTDFFDGTVSRLREINSSEIISLKITSKELYDEEFIIGSDLFGQYADFILITQ</sequence>
<dbReference type="InterPro" id="IPR007314">
    <property type="entry name" value="Cofac_haem-bd_dom"/>
</dbReference>
<evidence type="ECO:0000313" key="3">
    <source>
        <dbReference type="Proteomes" id="UP000196531"/>
    </source>
</evidence>
<dbReference type="Gene3D" id="3.40.50.11550">
    <property type="match status" value="1"/>
</dbReference>
<comment type="caution">
    <text evidence="2">The sequence shown here is derived from an EMBL/GenBank/DDBJ whole genome shotgun (WGS) entry which is preliminary data.</text>
</comment>
<reference evidence="3" key="1">
    <citation type="journal article" date="2017" name="Proc. Natl. Acad. Sci. U.S.A.">
        <title>Simulation of Deepwater Horizon oil plume reveals substrate specialization within a complex community of hydrocarbon-degraders.</title>
        <authorList>
            <person name="Hu P."/>
            <person name="Dubinsky E.A."/>
            <person name="Probst A.J."/>
            <person name="Wang J."/>
            <person name="Sieber C.M.K."/>
            <person name="Tom L.M."/>
            <person name="Gardinali P."/>
            <person name="Banfield J.F."/>
            <person name="Atlas R.M."/>
            <person name="Andersen G.L."/>
        </authorList>
    </citation>
    <scope>NUCLEOTIDE SEQUENCE [LARGE SCALE GENOMIC DNA]</scope>
</reference>
<proteinExistence type="predicted"/>
<organism evidence="2 3">
    <name type="scientific">Halobacteriovorax marinus</name>
    <dbReference type="NCBI Taxonomy" id="97084"/>
    <lineage>
        <taxon>Bacteria</taxon>
        <taxon>Pseudomonadati</taxon>
        <taxon>Bdellovibrionota</taxon>
        <taxon>Bacteriovoracia</taxon>
        <taxon>Bacteriovoracales</taxon>
        <taxon>Halobacteriovoraceae</taxon>
        <taxon>Halobacteriovorax</taxon>
    </lineage>
</organism>
<accession>A0A1Y5F105</accession>
<dbReference type="EMBL" id="MAAO01000016">
    <property type="protein sequence ID" value="OUR92828.1"/>
    <property type="molecule type" value="Genomic_DNA"/>
</dbReference>
<feature type="domain" description="Haem-binding uptake Tiki superfamily ChaN" evidence="1">
    <location>
        <begin position="34"/>
        <end position="233"/>
    </location>
</feature>
<gene>
    <name evidence="2" type="ORF">A9Q84_20150</name>
</gene>
<evidence type="ECO:0000313" key="2">
    <source>
        <dbReference type="EMBL" id="OUR92828.1"/>
    </source>
</evidence>
<dbReference type="Proteomes" id="UP000196531">
    <property type="component" value="Unassembled WGS sequence"/>
</dbReference>
<dbReference type="AlphaFoldDB" id="A0A1Y5F105"/>